<reference evidence="1" key="1">
    <citation type="journal article" date="2019" name="Beilstein J. Org. Chem.">
        <title>Nanangenines: drimane sesquiterpenoids as the dominant metabolite cohort of a novel Australian fungus, Aspergillus nanangensis.</title>
        <authorList>
            <person name="Lacey H.J."/>
            <person name="Gilchrist C.L.M."/>
            <person name="Crombie A."/>
            <person name="Kalaitzis J.A."/>
            <person name="Vuong D."/>
            <person name="Rutledge P.J."/>
            <person name="Turner P."/>
            <person name="Pitt J.I."/>
            <person name="Lacey E."/>
            <person name="Chooi Y.H."/>
            <person name="Piggott A.M."/>
        </authorList>
    </citation>
    <scope>NUCLEOTIDE SEQUENCE</scope>
    <source>
        <strain evidence="1">MST-FP2251</strain>
    </source>
</reference>
<comment type="caution">
    <text evidence="1">The sequence shown here is derived from an EMBL/GenBank/DDBJ whole genome shotgun (WGS) entry which is preliminary data.</text>
</comment>
<dbReference type="EMBL" id="VCAU01000012">
    <property type="protein sequence ID" value="KAF9892414.1"/>
    <property type="molecule type" value="Genomic_DNA"/>
</dbReference>
<dbReference type="AlphaFoldDB" id="A0AAD4CTI2"/>
<evidence type="ECO:0000313" key="2">
    <source>
        <dbReference type="Proteomes" id="UP001194746"/>
    </source>
</evidence>
<gene>
    <name evidence="1" type="ORF">FE257_001522</name>
</gene>
<proteinExistence type="predicted"/>
<sequence>MRNAIPTNDYLLRHNNIDGFLCCDGSPALNSWPHLMIEAAVSQSLPRLQAAAKWWIECSGGAVNAVIIAHINVASKFIQVQKYTPQAPPRDLARQVWETSIDCSAISPIVTQAPLILEFCKVFGRAPQTPIKIP</sequence>
<evidence type="ECO:0000313" key="1">
    <source>
        <dbReference type="EMBL" id="KAF9892414.1"/>
    </source>
</evidence>
<organism evidence="1 2">
    <name type="scientific">Aspergillus nanangensis</name>
    <dbReference type="NCBI Taxonomy" id="2582783"/>
    <lineage>
        <taxon>Eukaryota</taxon>
        <taxon>Fungi</taxon>
        <taxon>Dikarya</taxon>
        <taxon>Ascomycota</taxon>
        <taxon>Pezizomycotina</taxon>
        <taxon>Eurotiomycetes</taxon>
        <taxon>Eurotiomycetidae</taxon>
        <taxon>Eurotiales</taxon>
        <taxon>Aspergillaceae</taxon>
        <taxon>Aspergillus</taxon>
        <taxon>Aspergillus subgen. Circumdati</taxon>
    </lineage>
</organism>
<protein>
    <submittedName>
        <fullName evidence="1">Uncharacterized protein</fullName>
    </submittedName>
</protein>
<accession>A0AAD4CTI2</accession>
<keyword evidence="2" id="KW-1185">Reference proteome</keyword>
<reference evidence="1" key="2">
    <citation type="submission" date="2020-02" db="EMBL/GenBank/DDBJ databases">
        <authorList>
            <person name="Gilchrist C.L.M."/>
            <person name="Chooi Y.-H."/>
        </authorList>
    </citation>
    <scope>NUCLEOTIDE SEQUENCE</scope>
    <source>
        <strain evidence="1">MST-FP2251</strain>
    </source>
</reference>
<name>A0AAD4CTI2_ASPNN</name>
<dbReference type="Proteomes" id="UP001194746">
    <property type="component" value="Unassembled WGS sequence"/>
</dbReference>